<reference evidence="2 3" key="1">
    <citation type="submission" date="2024-01" db="EMBL/GenBank/DDBJ databases">
        <title>The genomes of 5 underutilized Papilionoideae crops provide insights into root nodulation and disease resistanc.</title>
        <authorList>
            <person name="Jiang F."/>
        </authorList>
    </citation>
    <scope>NUCLEOTIDE SEQUENCE [LARGE SCALE GENOMIC DNA]</scope>
    <source>
        <strain evidence="2">JINMINGXINNONG_FW02</strain>
        <tissue evidence="2">Leaves</tissue>
    </source>
</reference>
<dbReference type="Proteomes" id="UP001374584">
    <property type="component" value="Unassembled WGS sequence"/>
</dbReference>
<accession>A0AAN9L1R4</accession>
<evidence type="ECO:0000256" key="1">
    <source>
        <dbReference type="SAM" id="MobiDB-lite"/>
    </source>
</evidence>
<dbReference type="EMBL" id="JAYMYR010000076">
    <property type="protein sequence ID" value="KAK7326158.1"/>
    <property type="molecule type" value="Genomic_DNA"/>
</dbReference>
<evidence type="ECO:0000313" key="3">
    <source>
        <dbReference type="Proteomes" id="UP001374584"/>
    </source>
</evidence>
<protein>
    <submittedName>
        <fullName evidence="2">Uncharacterized protein</fullName>
    </submittedName>
</protein>
<organism evidence="2 3">
    <name type="scientific">Phaseolus coccineus</name>
    <name type="common">Scarlet runner bean</name>
    <name type="synonym">Phaseolus multiflorus</name>
    <dbReference type="NCBI Taxonomy" id="3886"/>
    <lineage>
        <taxon>Eukaryota</taxon>
        <taxon>Viridiplantae</taxon>
        <taxon>Streptophyta</taxon>
        <taxon>Embryophyta</taxon>
        <taxon>Tracheophyta</taxon>
        <taxon>Spermatophyta</taxon>
        <taxon>Magnoliopsida</taxon>
        <taxon>eudicotyledons</taxon>
        <taxon>Gunneridae</taxon>
        <taxon>Pentapetalae</taxon>
        <taxon>rosids</taxon>
        <taxon>fabids</taxon>
        <taxon>Fabales</taxon>
        <taxon>Fabaceae</taxon>
        <taxon>Papilionoideae</taxon>
        <taxon>50 kb inversion clade</taxon>
        <taxon>NPAAA clade</taxon>
        <taxon>indigoferoid/millettioid clade</taxon>
        <taxon>Phaseoleae</taxon>
        <taxon>Phaseolus</taxon>
    </lineage>
</organism>
<keyword evidence="3" id="KW-1185">Reference proteome</keyword>
<evidence type="ECO:0000313" key="2">
    <source>
        <dbReference type="EMBL" id="KAK7326158.1"/>
    </source>
</evidence>
<proteinExistence type="predicted"/>
<sequence>MRHALAWNLVGPLVQAACRRHRVDVVHPESDLEVRQRQITAFESFALDERVLPDEELELGLSFDELDDDGLPELDDDDVLLVDPALAFAASRSASAFSRCFRSSSVVPLDDDLPSRLLLDERDSAPDGELEEALALVEGPEASLVLLSSCERIWSENNKSSPNARTRFTDHQPAVWSATHGN</sequence>
<gene>
    <name evidence="2" type="ORF">VNO80_33233</name>
</gene>
<dbReference type="AlphaFoldDB" id="A0AAN9L1R4"/>
<comment type="caution">
    <text evidence="2">The sequence shown here is derived from an EMBL/GenBank/DDBJ whole genome shotgun (WGS) entry which is preliminary data.</text>
</comment>
<name>A0AAN9L1R4_PHACN</name>
<feature type="region of interest" description="Disordered" evidence="1">
    <location>
        <begin position="158"/>
        <end position="182"/>
    </location>
</feature>